<evidence type="ECO:0000313" key="1">
    <source>
        <dbReference type="EMBL" id="MBP3952391.1"/>
    </source>
</evidence>
<dbReference type="EMBL" id="JAGKSQ010000006">
    <property type="protein sequence ID" value="MBP3952391.1"/>
    <property type="molecule type" value="Genomic_DNA"/>
</dbReference>
<dbReference type="Gene3D" id="3.30.300.20">
    <property type="match status" value="1"/>
</dbReference>
<dbReference type="InterPro" id="IPR003718">
    <property type="entry name" value="OsmC/Ohr_fam"/>
</dbReference>
<dbReference type="PANTHER" id="PTHR34352">
    <property type="entry name" value="PROTEIN YHFA"/>
    <property type="match status" value="1"/>
</dbReference>
<gene>
    <name evidence="1" type="ORF">J7W16_14805</name>
</gene>
<dbReference type="InterPro" id="IPR036102">
    <property type="entry name" value="OsmC/Ohrsf"/>
</dbReference>
<reference evidence="1" key="1">
    <citation type="submission" date="2021-03" db="EMBL/GenBank/DDBJ databases">
        <title>Bacillus suaedae sp. nov., isolated from Suaeda aralocaspica.</title>
        <authorList>
            <person name="Lei R.F.R."/>
        </authorList>
    </citation>
    <scope>NUCLEOTIDE SEQUENCE</scope>
    <source>
        <strain evidence="1">YZJH907-2</strain>
    </source>
</reference>
<evidence type="ECO:0000313" key="2">
    <source>
        <dbReference type="Proteomes" id="UP000678228"/>
    </source>
</evidence>
<dbReference type="Proteomes" id="UP000678228">
    <property type="component" value="Unassembled WGS sequence"/>
</dbReference>
<dbReference type="InterPro" id="IPR015946">
    <property type="entry name" value="KH_dom-like_a/b"/>
</dbReference>
<dbReference type="Pfam" id="PF02566">
    <property type="entry name" value="OsmC"/>
    <property type="match status" value="1"/>
</dbReference>
<comment type="caution">
    <text evidence="1">The sequence shown here is derived from an EMBL/GenBank/DDBJ whole genome shotgun (WGS) entry which is preliminary data.</text>
</comment>
<dbReference type="RefSeq" id="WP_210598095.1">
    <property type="nucleotide sequence ID" value="NZ_JAGKSQ010000006.1"/>
</dbReference>
<dbReference type="AlphaFoldDB" id="A0A941AQ37"/>
<dbReference type="PANTHER" id="PTHR34352:SF1">
    <property type="entry name" value="PROTEIN YHFA"/>
    <property type="match status" value="1"/>
</dbReference>
<protein>
    <submittedName>
        <fullName evidence="1">OsmC family protein</fullName>
    </submittedName>
</protein>
<proteinExistence type="predicted"/>
<keyword evidence="2" id="KW-1185">Reference proteome</keyword>
<accession>A0A941AQ37</accession>
<dbReference type="SUPFAM" id="SSF82784">
    <property type="entry name" value="OsmC-like"/>
    <property type="match status" value="1"/>
</dbReference>
<name>A0A941AQ37_9BACI</name>
<organism evidence="1 2">
    <name type="scientific">Halalkalibacter suaedae</name>
    <dbReference type="NCBI Taxonomy" id="2822140"/>
    <lineage>
        <taxon>Bacteria</taxon>
        <taxon>Bacillati</taxon>
        <taxon>Bacillota</taxon>
        <taxon>Bacilli</taxon>
        <taxon>Bacillales</taxon>
        <taxon>Bacillaceae</taxon>
        <taxon>Halalkalibacter</taxon>
    </lineage>
</organism>
<sequence length="126" mass="14005">MEFRMKEHGFQGEFNFGTLDVSGDDKYGFRPYQLLAASVAVCSGGVLKKILLKKRIKFDDITIHVDIKRNAGGAQEITDIHLDFIIIGGNASKEKLAKSLEVARKNCPIVQSVHNSINITESIEQK</sequence>